<evidence type="ECO:0000313" key="1">
    <source>
        <dbReference type="EMBL" id="MBC3810079.1"/>
    </source>
</evidence>
<sequence length="346" mass="38716">MHYDSFEEVMTALAKKKRKAHLLLGNGFSMAYDSSIFSYNALFDFVESLKDPLLADVLGAMKTKNFELMMEQLDAFSVLLDVLGGDQTLKAKVQIVHDGLRKSLIDAIKSLHPEHVFKVPDEKSASCAKFVNRFLETGGSIFTSNYDLLLYWVLMRQGIPSACDGFGRELLNPVEVENKTEEADWSVLRWGPNRSRQNVFYVHGSLPLFDTGTNVEKEQYDQEGYLLENISARINADDYPVFVTAGTGEEKLAQIRANPYLADSYDYLSSVDGSIVTFGFAFGDSDLHIVDALNRATHFPSKDVPKLWSIYIGVFSDADKARATALEKLMHAKVNTYDATTALIWG</sequence>
<evidence type="ECO:0000313" key="2">
    <source>
        <dbReference type="Proteomes" id="UP000637632"/>
    </source>
</evidence>
<accession>A0ABR6XAW7</accession>
<dbReference type="Proteomes" id="UP000637632">
    <property type="component" value="Unassembled WGS sequence"/>
</dbReference>
<comment type="caution">
    <text evidence="1">The sequence shown here is derived from an EMBL/GenBank/DDBJ whole genome shotgun (WGS) entry which is preliminary data.</text>
</comment>
<protein>
    <submittedName>
        <fullName evidence="1">DUF4917 family protein</fullName>
    </submittedName>
</protein>
<dbReference type="InterPro" id="IPR032581">
    <property type="entry name" value="DUF4917"/>
</dbReference>
<dbReference type="Pfam" id="PF16263">
    <property type="entry name" value="DUF4917"/>
    <property type="match status" value="1"/>
</dbReference>
<organism evidence="1 2">
    <name type="scientific">Undibacterium aquatile</name>
    <dbReference type="NCBI Taxonomy" id="1537398"/>
    <lineage>
        <taxon>Bacteria</taxon>
        <taxon>Pseudomonadati</taxon>
        <taxon>Pseudomonadota</taxon>
        <taxon>Betaproteobacteria</taxon>
        <taxon>Burkholderiales</taxon>
        <taxon>Oxalobacteraceae</taxon>
        <taxon>Undibacterium</taxon>
    </lineage>
</organism>
<proteinExistence type="predicted"/>
<dbReference type="EMBL" id="JACOFT010000001">
    <property type="protein sequence ID" value="MBC3810079.1"/>
    <property type="molecule type" value="Genomic_DNA"/>
</dbReference>
<keyword evidence="2" id="KW-1185">Reference proteome</keyword>
<dbReference type="RefSeq" id="WP_190476815.1">
    <property type="nucleotide sequence ID" value="NZ_JACOFT010000001.1"/>
</dbReference>
<gene>
    <name evidence="1" type="ORF">H8K26_01380</name>
</gene>
<name>A0ABR6XAW7_9BURK</name>
<reference evidence="1 2" key="1">
    <citation type="submission" date="2020-08" db="EMBL/GenBank/DDBJ databases">
        <title>Novel species isolated from subtropical streams in China.</title>
        <authorList>
            <person name="Lu H."/>
        </authorList>
    </citation>
    <scope>NUCLEOTIDE SEQUENCE [LARGE SCALE GENOMIC DNA]</scope>
    <source>
        <strain evidence="1 2">CCTCC AB 2015119</strain>
    </source>
</reference>